<proteinExistence type="predicted"/>
<dbReference type="CDD" id="cd16325">
    <property type="entry name" value="LolA"/>
    <property type="match status" value="1"/>
</dbReference>
<dbReference type="SUPFAM" id="SSF89392">
    <property type="entry name" value="Prokaryotic lipoproteins and lipoprotein localization factors"/>
    <property type="match status" value="1"/>
</dbReference>
<dbReference type="RefSeq" id="WP_111470652.1">
    <property type="nucleotide sequence ID" value="NZ_QLIX01000010.1"/>
</dbReference>
<evidence type="ECO:0000313" key="3">
    <source>
        <dbReference type="EMBL" id="RAI58312.1"/>
    </source>
</evidence>
<keyword evidence="1 2" id="KW-0732">Signal</keyword>
<dbReference type="Pfam" id="PF19574">
    <property type="entry name" value="LolA_3"/>
    <property type="match status" value="1"/>
</dbReference>
<feature type="signal peptide" evidence="2">
    <location>
        <begin position="1"/>
        <end position="27"/>
    </location>
</feature>
<reference evidence="4" key="1">
    <citation type="submission" date="2018-06" db="EMBL/GenBank/DDBJ databases">
        <authorList>
            <person name="Khan S.A."/>
        </authorList>
    </citation>
    <scope>NUCLEOTIDE SEQUENCE [LARGE SCALE GENOMIC DNA]</scope>
    <source>
        <strain evidence="4">DB-1506</strain>
    </source>
</reference>
<dbReference type="Proteomes" id="UP000249065">
    <property type="component" value="Unassembled WGS sequence"/>
</dbReference>
<accession>A0A327M7M8</accession>
<protein>
    <submittedName>
        <fullName evidence="3">Outer membrane lipoprotein carrier protein LolA</fullName>
    </submittedName>
</protein>
<feature type="chain" id="PRO_5016375705" evidence="2">
    <location>
        <begin position="28"/>
        <end position="204"/>
    </location>
</feature>
<sequence length="204" mass="22462">MRRRRLLLAPALVPALVPALLARPAAAAEPAAPAAPLGLAALLRRFAAIPRSEARFTETKAIPELDLPLPSEGRLAWQAPDRLEKRTTSPIEEVLRVAGDRLVYERPDRGIRQEFDLDDQPEMRALVEAIRGTLAGDLAALQRHYEIGFAARPEEAWQMTLVPRSLRVRAAVQRILVSGRGPQVLRVETEGQGGVSRMQVTPQP</sequence>
<evidence type="ECO:0000313" key="4">
    <source>
        <dbReference type="Proteomes" id="UP000249065"/>
    </source>
</evidence>
<gene>
    <name evidence="3" type="ORF">DOO78_14975</name>
</gene>
<dbReference type="InterPro" id="IPR004564">
    <property type="entry name" value="OM_lipoprot_carrier_LolA-like"/>
</dbReference>
<keyword evidence="4" id="KW-1185">Reference proteome</keyword>
<name>A0A327M7M8_9PROT</name>
<organism evidence="3 4">
    <name type="scientific">Roseicella frigidaeris</name>
    <dbReference type="NCBI Taxonomy" id="2230885"/>
    <lineage>
        <taxon>Bacteria</taxon>
        <taxon>Pseudomonadati</taxon>
        <taxon>Pseudomonadota</taxon>
        <taxon>Alphaproteobacteria</taxon>
        <taxon>Acetobacterales</taxon>
        <taxon>Roseomonadaceae</taxon>
        <taxon>Roseicella</taxon>
    </lineage>
</organism>
<dbReference type="Gene3D" id="2.50.20.10">
    <property type="entry name" value="Lipoprotein localisation LolA/LolB/LppX"/>
    <property type="match status" value="1"/>
</dbReference>
<comment type="caution">
    <text evidence="3">The sequence shown here is derived from an EMBL/GenBank/DDBJ whole genome shotgun (WGS) entry which is preliminary data.</text>
</comment>
<keyword evidence="3" id="KW-0449">Lipoprotein</keyword>
<dbReference type="OrthoDB" id="7304127at2"/>
<dbReference type="AlphaFoldDB" id="A0A327M7M8"/>
<dbReference type="InterPro" id="IPR029046">
    <property type="entry name" value="LolA/LolB/LppX"/>
</dbReference>
<evidence type="ECO:0000256" key="1">
    <source>
        <dbReference type="ARBA" id="ARBA00022729"/>
    </source>
</evidence>
<evidence type="ECO:0000256" key="2">
    <source>
        <dbReference type="SAM" id="SignalP"/>
    </source>
</evidence>
<dbReference type="EMBL" id="QLIX01000010">
    <property type="protein sequence ID" value="RAI58312.1"/>
    <property type="molecule type" value="Genomic_DNA"/>
</dbReference>